<dbReference type="EMBL" id="JAEOAQ010000006">
    <property type="protein sequence ID" value="KAG5418204.1"/>
    <property type="molecule type" value="Genomic_DNA"/>
</dbReference>
<dbReference type="InterPro" id="IPR010326">
    <property type="entry name" value="EXOC3/Sec6"/>
</dbReference>
<protein>
    <submittedName>
        <fullName evidence="4">SEC6</fullName>
    </submittedName>
</protein>
<dbReference type="PANTHER" id="PTHR21292">
    <property type="entry name" value="EXOCYST COMPLEX COMPONENT SEC6-RELATED"/>
    <property type="match status" value="1"/>
</dbReference>
<dbReference type="AlphaFoldDB" id="A0A8H8D9Y9"/>
<dbReference type="Proteomes" id="UP000669133">
    <property type="component" value="Unassembled WGS sequence"/>
</dbReference>
<dbReference type="GO" id="GO:0006887">
    <property type="term" value="P:exocytosis"/>
    <property type="evidence" value="ECO:0007669"/>
    <property type="project" value="UniProtKB-KW"/>
</dbReference>
<dbReference type="GeneID" id="93653163"/>
<dbReference type="GO" id="GO:0000149">
    <property type="term" value="F:SNARE binding"/>
    <property type="evidence" value="ECO:0007669"/>
    <property type="project" value="TreeGrafter"/>
</dbReference>
<evidence type="ECO:0000313" key="4">
    <source>
        <dbReference type="EMBL" id="KAG5418204.1"/>
    </source>
</evidence>
<dbReference type="InterPro" id="IPR042532">
    <property type="entry name" value="EXOC3/Sec6_C"/>
</dbReference>
<dbReference type="GO" id="GO:0051601">
    <property type="term" value="P:exocyst localization"/>
    <property type="evidence" value="ECO:0007669"/>
    <property type="project" value="TreeGrafter"/>
</dbReference>
<keyword evidence="2" id="KW-0813">Transport</keyword>
<gene>
    <name evidence="4" type="ORF">I9W82_004534</name>
</gene>
<accession>A0A8H8D9Y9</accession>
<comment type="caution">
    <text evidence="4">The sequence shown here is derived from an EMBL/GenBank/DDBJ whole genome shotgun (WGS) entry which is preliminary data.</text>
</comment>
<keyword evidence="3" id="KW-0268">Exocytosis</keyword>
<evidence type="ECO:0000256" key="1">
    <source>
        <dbReference type="ARBA" id="ARBA00009447"/>
    </source>
</evidence>
<dbReference type="Pfam" id="PF06046">
    <property type="entry name" value="Sec6"/>
    <property type="match status" value="1"/>
</dbReference>
<evidence type="ECO:0000256" key="2">
    <source>
        <dbReference type="ARBA" id="ARBA00022448"/>
    </source>
</evidence>
<sequence>MSDLALSKIGGLIKSPEDLSKLDDIRQQFAKEKSTVDIKLSTTTDVQITSINHNLAQLNQTIANLEEIKGGISKFHNTYEESVSSVKDYDLIRRIISINQYLNQVTSLYEDIRRLRGILDTLNRDIINETNIIKDDLSYTLPNILVIHYRYTQIRNFADYLENYSQTLSDDFKSIVYNIISPVRETIRLFDELLNECIMSITESTKIDNFELLYKVVSIILWEDKEDTKLSVMQNLNLIKNDANKRYNDFRFKRRNYRKFFFERFKLTFEDTFNSCVDHYRSDPIGLYDNLQWLEDELMFVYKYLSPLLPKDWQFGAFTEKVFYDKLHQYTMDMINQEPPAEDILRILSYDKKFGNYLKQLEGTAKSIIGDDLKENVLDDYLKNITDKMKEWNDSLMKQETAYFADRVREPEKYPFEQVIEDEDAFNNVLEISVDMTAYVLADFNTPLSMLKQQADVAAESGYSKILVAVIEGWCSAFIARVENFQVVVDEEMDRYFAVFGNEKFLIKESKAKRLFKKRPTIVNVDDLSPEEQQNISRPGLVEYFGALANSFEISGETITSKFIDAYKEKVHTNYHVKISQAFESAAASVNSLNSEVCIAISNIIINDLYVEMCNLFTKHWLEDGMKQTGDAMSATKMTETIFEYLNELRDYCIYTIYQNLCQIFLDRFICAYLKIGFENILLGDGKKINPETQGYKSFASRVQKDAELLFGGLQDLFTIKDKRYLFATVSAIDFLGELGTTPNPMEDIPNLWKFRILPVFYNCSTDYVKAVVYCRKDMDKTQWRTLEPILEDMKVKYHEEVEPPQYPVLTLDDFEFTV</sequence>
<dbReference type="RefSeq" id="XP_067547320.1">
    <property type="nucleotide sequence ID" value="XM_067693616.1"/>
</dbReference>
<dbReference type="Gene3D" id="1.10.357.50">
    <property type="match status" value="1"/>
</dbReference>
<dbReference type="GO" id="GO:0000145">
    <property type="term" value="C:exocyst"/>
    <property type="evidence" value="ECO:0007669"/>
    <property type="project" value="InterPro"/>
</dbReference>
<reference evidence="4 5" key="1">
    <citation type="submission" date="2020-12" db="EMBL/GenBank/DDBJ databases">
        <title>Effect of drift, selection, and recombination on the evolution of hybrid genomes in Candida yeast pathogens.</title>
        <authorList>
            <person name="Mixao V."/>
            <person name="Ksiezopolska E."/>
            <person name="Saus E."/>
            <person name="Boekhout T."/>
            <person name="Gacser A."/>
            <person name="Gabaldon T."/>
        </authorList>
    </citation>
    <scope>NUCLEOTIDE SEQUENCE [LARGE SCALE GENOMIC DNA]</scope>
    <source>
        <strain evidence="4 5">BP57</strain>
    </source>
</reference>
<organism evidence="4 5">
    <name type="scientific">Candida metapsilosis</name>
    <dbReference type="NCBI Taxonomy" id="273372"/>
    <lineage>
        <taxon>Eukaryota</taxon>
        <taxon>Fungi</taxon>
        <taxon>Dikarya</taxon>
        <taxon>Ascomycota</taxon>
        <taxon>Saccharomycotina</taxon>
        <taxon>Pichiomycetes</taxon>
        <taxon>Debaryomycetaceae</taxon>
        <taxon>Candida/Lodderomyces clade</taxon>
        <taxon>Candida</taxon>
    </lineage>
</organism>
<evidence type="ECO:0000256" key="3">
    <source>
        <dbReference type="ARBA" id="ARBA00022483"/>
    </source>
</evidence>
<comment type="similarity">
    <text evidence="1">Belongs to the SEC6 family.</text>
</comment>
<dbReference type="Gene3D" id="1.10.357.70">
    <property type="entry name" value="Exocyst complex component Sec6, C-terminal domain"/>
    <property type="match status" value="1"/>
</dbReference>
<dbReference type="OrthoDB" id="190098at2759"/>
<proteinExistence type="inferred from homology"/>
<dbReference type="PANTHER" id="PTHR21292:SF1">
    <property type="entry name" value="EXOCYST COMPLEX COMPONENT 3"/>
    <property type="match status" value="1"/>
</dbReference>
<keyword evidence="5" id="KW-1185">Reference proteome</keyword>
<name>A0A8H8D9Y9_9ASCO</name>
<evidence type="ECO:0000313" key="5">
    <source>
        <dbReference type="Proteomes" id="UP000669133"/>
    </source>
</evidence>